<keyword evidence="1" id="KW-0732">Signal</keyword>
<evidence type="ECO:0000313" key="3">
    <source>
        <dbReference type="Proteomes" id="UP000799538"/>
    </source>
</evidence>
<name>A0A6A6G102_9PEZI</name>
<evidence type="ECO:0000256" key="1">
    <source>
        <dbReference type="SAM" id="SignalP"/>
    </source>
</evidence>
<keyword evidence="3" id="KW-1185">Reference proteome</keyword>
<dbReference type="Proteomes" id="UP000799538">
    <property type="component" value="Unassembled WGS sequence"/>
</dbReference>
<accession>A0A6A6G102</accession>
<gene>
    <name evidence="2" type="ORF">BDZ85DRAFT_268398</name>
</gene>
<dbReference type="AlphaFoldDB" id="A0A6A6G102"/>
<sequence>MNLPLPLAPIFLTLHFIFPATDLLPIKSKVKRTRRILFSAIEVLNGRHAIFVSKVNQVLVVLRKRLETAMLWWRGRRIHLCQDVLSRGTGGKCAFLRDRAGDGHFETRCERGGFLGHGSVGGGRRDGGSERREGIWEGRRLWDVGFFPACDWGGLEAYTGEVSGALLLFVVPVGVSIKMSWDERRCVVQVWCFGCIIRPDAFIAKMWTRNREVRRRAGEQVWLRSEVGLLRHSVGQEVSWFGESDGLVWYPFDE</sequence>
<dbReference type="EMBL" id="ML992516">
    <property type="protein sequence ID" value="KAF2219402.1"/>
    <property type="molecule type" value="Genomic_DNA"/>
</dbReference>
<organism evidence="2 3">
    <name type="scientific">Elsinoe ampelina</name>
    <dbReference type="NCBI Taxonomy" id="302913"/>
    <lineage>
        <taxon>Eukaryota</taxon>
        <taxon>Fungi</taxon>
        <taxon>Dikarya</taxon>
        <taxon>Ascomycota</taxon>
        <taxon>Pezizomycotina</taxon>
        <taxon>Dothideomycetes</taxon>
        <taxon>Dothideomycetidae</taxon>
        <taxon>Myriangiales</taxon>
        <taxon>Elsinoaceae</taxon>
        <taxon>Elsinoe</taxon>
    </lineage>
</organism>
<dbReference type="OrthoDB" id="10446670at2759"/>
<protein>
    <submittedName>
        <fullName evidence="2">Uncharacterized protein</fullName>
    </submittedName>
</protein>
<reference evidence="3" key="1">
    <citation type="journal article" date="2020" name="Stud. Mycol.">
        <title>101 Dothideomycetes genomes: A test case for predicting lifestyles and emergence of pathogens.</title>
        <authorList>
            <person name="Haridas S."/>
            <person name="Albert R."/>
            <person name="Binder M."/>
            <person name="Bloem J."/>
            <person name="LaButti K."/>
            <person name="Salamov A."/>
            <person name="Andreopoulos B."/>
            <person name="Baker S."/>
            <person name="Barry K."/>
            <person name="Bills G."/>
            <person name="Bluhm B."/>
            <person name="Cannon C."/>
            <person name="Castanera R."/>
            <person name="Culley D."/>
            <person name="Daum C."/>
            <person name="Ezra D."/>
            <person name="Gonzalez J."/>
            <person name="Henrissat B."/>
            <person name="Kuo A."/>
            <person name="Liang C."/>
            <person name="Lipzen A."/>
            <person name="Lutzoni F."/>
            <person name="Magnuson J."/>
            <person name="Mondo S."/>
            <person name="Nolan M."/>
            <person name="Ohm R."/>
            <person name="Pangilinan J."/>
            <person name="Park H.-J."/>
            <person name="Ramirez L."/>
            <person name="Alfaro M."/>
            <person name="Sun H."/>
            <person name="Tritt A."/>
            <person name="Yoshinaga Y."/>
            <person name="Zwiers L.-H."/>
            <person name="Turgeon B."/>
            <person name="Goodwin S."/>
            <person name="Spatafora J."/>
            <person name="Crous P."/>
            <person name="Grigoriev I."/>
        </authorList>
    </citation>
    <scope>NUCLEOTIDE SEQUENCE [LARGE SCALE GENOMIC DNA]</scope>
    <source>
        <strain evidence="3">CECT 20119</strain>
    </source>
</reference>
<proteinExistence type="predicted"/>
<feature type="signal peptide" evidence="1">
    <location>
        <begin position="1"/>
        <end position="23"/>
    </location>
</feature>
<evidence type="ECO:0000313" key="2">
    <source>
        <dbReference type="EMBL" id="KAF2219402.1"/>
    </source>
</evidence>
<feature type="chain" id="PRO_5025388053" evidence="1">
    <location>
        <begin position="24"/>
        <end position="254"/>
    </location>
</feature>